<dbReference type="Proteomes" id="UP001157125">
    <property type="component" value="Unassembled WGS sequence"/>
</dbReference>
<dbReference type="EMBL" id="BSUN01000001">
    <property type="protein sequence ID" value="GMA35879.1"/>
    <property type="molecule type" value="Genomic_DNA"/>
</dbReference>
<gene>
    <name evidence="1" type="ORF">GCM10025876_20830</name>
</gene>
<proteinExistence type="predicted"/>
<sequence length="58" mass="6371">MDARGRRRCGGAFRLYSHDQEFIPAAGATVLYFAPDHSKRERAAERASHTAAVPVIEG</sequence>
<reference evidence="2" key="1">
    <citation type="journal article" date="2019" name="Int. J. Syst. Evol. Microbiol.">
        <title>The Global Catalogue of Microorganisms (GCM) 10K type strain sequencing project: providing services to taxonomists for standard genome sequencing and annotation.</title>
        <authorList>
            <consortium name="The Broad Institute Genomics Platform"/>
            <consortium name="The Broad Institute Genome Sequencing Center for Infectious Disease"/>
            <person name="Wu L."/>
            <person name="Ma J."/>
        </authorList>
    </citation>
    <scope>NUCLEOTIDE SEQUENCE [LARGE SCALE GENOMIC DNA]</scope>
    <source>
        <strain evidence="2">NBRC 112299</strain>
    </source>
</reference>
<comment type="caution">
    <text evidence="1">The sequence shown here is derived from an EMBL/GenBank/DDBJ whole genome shotgun (WGS) entry which is preliminary data.</text>
</comment>
<evidence type="ECO:0000313" key="1">
    <source>
        <dbReference type="EMBL" id="GMA35879.1"/>
    </source>
</evidence>
<organism evidence="1 2">
    <name type="scientific">Demequina litorisediminis</name>
    <dbReference type="NCBI Taxonomy" id="1849022"/>
    <lineage>
        <taxon>Bacteria</taxon>
        <taxon>Bacillati</taxon>
        <taxon>Actinomycetota</taxon>
        <taxon>Actinomycetes</taxon>
        <taxon>Micrococcales</taxon>
        <taxon>Demequinaceae</taxon>
        <taxon>Demequina</taxon>
    </lineage>
</organism>
<keyword evidence="2" id="KW-1185">Reference proteome</keyword>
<protein>
    <submittedName>
        <fullName evidence="1">Uncharacterized protein</fullName>
    </submittedName>
</protein>
<name>A0ABQ6IGN8_9MICO</name>
<evidence type="ECO:0000313" key="2">
    <source>
        <dbReference type="Proteomes" id="UP001157125"/>
    </source>
</evidence>
<accession>A0ABQ6IGN8</accession>